<sequence length="207" mass="23234">MSPEALSRFFLCIAVILCTLSSGEETSRAATSAGTDGGSQSSSDKVFLRSITALTFSENGRTSSRSGPGRSELACVGGSASGLWLFSNYFPHQVQCKNIGWDGASIQWACEGHLDDYVEFGPDTQVKCQPYDRDNASDGYVLRDSCRLEYTLNFSTFHVSFVHVVYGSILTLALLWFYYQTRFFVHRFFKRRQEEIDKKNAEKEHNP</sequence>
<organism evidence="16 17">
    <name type="scientific">Chondrus crispus</name>
    <name type="common">Carrageen Irish moss</name>
    <name type="synonym">Polymorpha crispa</name>
    <dbReference type="NCBI Taxonomy" id="2769"/>
    <lineage>
        <taxon>Eukaryota</taxon>
        <taxon>Rhodophyta</taxon>
        <taxon>Florideophyceae</taxon>
        <taxon>Rhodymeniophycidae</taxon>
        <taxon>Gigartinales</taxon>
        <taxon>Gigartinaceae</taxon>
        <taxon>Chondrus</taxon>
    </lineage>
</organism>
<keyword evidence="4" id="KW-0813">Transport</keyword>
<comment type="similarity">
    <text evidence="2">Belongs to the SARAF family.</text>
</comment>
<evidence type="ECO:0000256" key="4">
    <source>
        <dbReference type="ARBA" id="ARBA00022448"/>
    </source>
</evidence>
<evidence type="ECO:0000256" key="13">
    <source>
        <dbReference type="ARBA" id="ARBA00031116"/>
    </source>
</evidence>
<dbReference type="GeneID" id="17320293"/>
<evidence type="ECO:0000256" key="10">
    <source>
        <dbReference type="ARBA" id="ARBA00022989"/>
    </source>
</evidence>
<evidence type="ECO:0000313" key="16">
    <source>
        <dbReference type="EMBL" id="CDF32765.1"/>
    </source>
</evidence>
<evidence type="ECO:0000256" key="2">
    <source>
        <dbReference type="ARBA" id="ARBA00006833"/>
    </source>
</evidence>
<keyword evidence="5" id="KW-0109">Calcium transport</keyword>
<dbReference type="Proteomes" id="UP000012073">
    <property type="component" value="Unassembled WGS sequence"/>
</dbReference>
<dbReference type="GO" id="GO:2001256">
    <property type="term" value="P:regulation of store-operated calcium entry"/>
    <property type="evidence" value="ECO:0007669"/>
    <property type="project" value="InterPro"/>
</dbReference>
<dbReference type="Pfam" id="PF06682">
    <property type="entry name" value="SARAF"/>
    <property type="match status" value="1"/>
</dbReference>
<gene>
    <name evidence="16" type="ORF">CHC_T00001631001</name>
</gene>
<dbReference type="PANTHER" id="PTHR15929">
    <property type="entry name" value="STORE-OPERATED CALCIUM ENTRY-ASSOCIATED REGULATORY FACTOR"/>
    <property type="match status" value="1"/>
</dbReference>
<feature type="signal peptide" evidence="15">
    <location>
        <begin position="1"/>
        <end position="23"/>
    </location>
</feature>
<evidence type="ECO:0000256" key="1">
    <source>
        <dbReference type="ARBA" id="ARBA00004115"/>
    </source>
</evidence>
<evidence type="ECO:0000256" key="3">
    <source>
        <dbReference type="ARBA" id="ARBA00016584"/>
    </source>
</evidence>
<evidence type="ECO:0000256" key="8">
    <source>
        <dbReference type="ARBA" id="ARBA00022824"/>
    </source>
</evidence>
<protein>
    <recommendedName>
        <fullName evidence="3">Store-operated calcium entry-associated regulatory factor</fullName>
    </recommendedName>
    <alternativeName>
        <fullName evidence="13">Transmembrane protein 66</fullName>
    </alternativeName>
</protein>
<keyword evidence="6 14" id="KW-0812">Transmembrane</keyword>
<evidence type="ECO:0000313" key="17">
    <source>
        <dbReference type="Proteomes" id="UP000012073"/>
    </source>
</evidence>
<feature type="chain" id="PRO_5004442678" description="Store-operated calcium entry-associated regulatory factor" evidence="15">
    <location>
        <begin position="24"/>
        <end position="207"/>
    </location>
</feature>
<keyword evidence="9" id="KW-0106">Calcium</keyword>
<feature type="transmembrane region" description="Helical" evidence="14">
    <location>
        <begin position="157"/>
        <end position="179"/>
    </location>
</feature>
<dbReference type="RefSeq" id="XP_005712566.1">
    <property type="nucleotide sequence ID" value="XM_005712509.1"/>
</dbReference>
<dbReference type="GO" id="GO:0006816">
    <property type="term" value="P:calcium ion transport"/>
    <property type="evidence" value="ECO:0007669"/>
    <property type="project" value="UniProtKB-KW"/>
</dbReference>
<dbReference type="OrthoDB" id="20303at2759"/>
<name>R7Q5M3_CHOCR</name>
<evidence type="ECO:0000256" key="12">
    <source>
        <dbReference type="ARBA" id="ARBA00023136"/>
    </source>
</evidence>
<evidence type="ECO:0000256" key="14">
    <source>
        <dbReference type="SAM" id="Phobius"/>
    </source>
</evidence>
<dbReference type="InterPro" id="IPR009567">
    <property type="entry name" value="SARAF"/>
</dbReference>
<evidence type="ECO:0000256" key="9">
    <source>
        <dbReference type="ARBA" id="ARBA00022837"/>
    </source>
</evidence>
<evidence type="ECO:0000256" key="15">
    <source>
        <dbReference type="SAM" id="SignalP"/>
    </source>
</evidence>
<keyword evidence="11" id="KW-0406">Ion transport</keyword>
<proteinExistence type="inferred from homology"/>
<evidence type="ECO:0000256" key="7">
    <source>
        <dbReference type="ARBA" id="ARBA00022729"/>
    </source>
</evidence>
<comment type="subcellular location">
    <subcellularLocation>
        <location evidence="1">Endoplasmic reticulum membrane</location>
        <topology evidence="1">Single-pass type I membrane protein</topology>
    </subcellularLocation>
</comment>
<evidence type="ECO:0000256" key="5">
    <source>
        <dbReference type="ARBA" id="ARBA00022568"/>
    </source>
</evidence>
<dbReference type="KEGG" id="ccp:CHC_T00001631001"/>
<dbReference type="Gramene" id="CDF32765">
    <property type="protein sequence ID" value="CDF32765"/>
    <property type="gene ID" value="CHC_T00001631001"/>
</dbReference>
<keyword evidence="12 14" id="KW-0472">Membrane</keyword>
<dbReference type="EMBL" id="HG001579">
    <property type="protein sequence ID" value="CDF32765.1"/>
    <property type="molecule type" value="Genomic_DNA"/>
</dbReference>
<dbReference type="PhylomeDB" id="R7Q5M3"/>
<accession>R7Q5M3</accession>
<dbReference type="GO" id="GO:0005789">
    <property type="term" value="C:endoplasmic reticulum membrane"/>
    <property type="evidence" value="ECO:0007669"/>
    <property type="project" value="UniProtKB-SubCell"/>
</dbReference>
<dbReference type="AlphaFoldDB" id="R7Q5M3"/>
<evidence type="ECO:0000256" key="6">
    <source>
        <dbReference type="ARBA" id="ARBA00022692"/>
    </source>
</evidence>
<keyword evidence="17" id="KW-1185">Reference proteome</keyword>
<dbReference type="STRING" id="2769.R7Q5M3"/>
<keyword evidence="10 14" id="KW-1133">Transmembrane helix</keyword>
<reference evidence="17" key="1">
    <citation type="journal article" date="2013" name="Proc. Natl. Acad. Sci. U.S.A.">
        <title>Genome structure and metabolic features in the red seaweed Chondrus crispus shed light on evolution of the Archaeplastida.</title>
        <authorList>
            <person name="Collen J."/>
            <person name="Porcel B."/>
            <person name="Carre W."/>
            <person name="Ball S.G."/>
            <person name="Chaparro C."/>
            <person name="Tonon T."/>
            <person name="Barbeyron T."/>
            <person name="Michel G."/>
            <person name="Noel B."/>
            <person name="Valentin K."/>
            <person name="Elias M."/>
            <person name="Artiguenave F."/>
            <person name="Arun A."/>
            <person name="Aury J.M."/>
            <person name="Barbosa-Neto J.F."/>
            <person name="Bothwell J.H."/>
            <person name="Bouget F.Y."/>
            <person name="Brillet L."/>
            <person name="Cabello-Hurtado F."/>
            <person name="Capella-Gutierrez S."/>
            <person name="Charrier B."/>
            <person name="Cladiere L."/>
            <person name="Cock J.M."/>
            <person name="Coelho S.M."/>
            <person name="Colleoni C."/>
            <person name="Czjzek M."/>
            <person name="Da Silva C."/>
            <person name="Delage L."/>
            <person name="Denoeud F."/>
            <person name="Deschamps P."/>
            <person name="Dittami S.M."/>
            <person name="Gabaldon T."/>
            <person name="Gachon C.M."/>
            <person name="Groisillier A."/>
            <person name="Herve C."/>
            <person name="Jabbari K."/>
            <person name="Katinka M."/>
            <person name="Kloareg B."/>
            <person name="Kowalczyk N."/>
            <person name="Labadie K."/>
            <person name="Leblanc C."/>
            <person name="Lopez P.J."/>
            <person name="McLachlan D.H."/>
            <person name="Meslet-Cladiere L."/>
            <person name="Moustafa A."/>
            <person name="Nehr Z."/>
            <person name="Nyvall Collen P."/>
            <person name="Panaud O."/>
            <person name="Partensky F."/>
            <person name="Poulain J."/>
            <person name="Rensing S.A."/>
            <person name="Rousvoal S."/>
            <person name="Samson G."/>
            <person name="Symeonidi A."/>
            <person name="Weissenbach J."/>
            <person name="Zambounis A."/>
            <person name="Wincker P."/>
            <person name="Boyen C."/>
        </authorList>
    </citation>
    <scope>NUCLEOTIDE SEQUENCE [LARGE SCALE GENOMIC DNA]</scope>
    <source>
        <strain evidence="17">cv. Stackhouse</strain>
    </source>
</reference>
<evidence type="ECO:0000256" key="11">
    <source>
        <dbReference type="ARBA" id="ARBA00023065"/>
    </source>
</evidence>
<dbReference type="PANTHER" id="PTHR15929:SF0">
    <property type="entry name" value="STORE-OPERATED CALCIUM ENTRY-ASSOCIATED REGULATORY FACTOR"/>
    <property type="match status" value="1"/>
</dbReference>
<keyword evidence="8" id="KW-0256">Endoplasmic reticulum</keyword>
<keyword evidence="7 15" id="KW-0732">Signal</keyword>